<dbReference type="SUPFAM" id="SSF53254">
    <property type="entry name" value="Phosphoglycerate mutase-like"/>
    <property type="match status" value="1"/>
</dbReference>
<accession>A0A2M6R8N0</accession>
<evidence type="ECO:0000313" key="2">
    <source>
        <dbReference type="Proteomes" id="UP000231162"/>
    </source>
</evidence>
<dbReference type="AlphaFoldDB" id="A0A2M6R8N0"/>
<evidence type="ECO:0008006" key="3">
    <source>
        <dbReference type="Google" id="ProtNLM"/>
    </source>
</evidence>
<proteinExistence type="predicted"/>
<dbReference type="Gene3D" id="3.40.50.1240">
    <property type="entry name" value="Phosphoglycerate mutase-like"/>
    <property type="match status" value="1"/>
</dbReference>
<gene>
    <name evidence="1" type="ORF">COT79_02560</name>
</gene>
<reference evidence="2" key="1">
    <citation type="submission" date="2017-09" db="EMBL/GenBank/DDBJ databases">
        <title>Depth-based differentiation of microbial function through sediment-hosted aquifers and enrichment of novel symbionts in the deep terrestrial subsurface.</title>
        <authorList>
            <person name="Probst A.J."/>
            <person name="Ladd B."/>
            <person name="Jarett J.K."/>
            <person name="Geller-Mcgrath D.E."/>
            <person name="Sieber C.M.K."/>
            <person name="Emerson J.B."/>
            <person name="Anantharaman K."/>
            <person name="Thomas B.C."/>
            <person name="Malmstrom R."/>
            <person name="Stieglmeier M."/>
            <person name="Klingl A."/>
            <person name="Woyke T."/>
            <person name="Ryan C.M."/>
            <person name="Banfield J.F."/>
        </authorList>
    </citation>
    <scope>NUCLEOTIDE SEQUENCE [LARGE SCALE GENOMIC DNA]</scope>
</reference>
<organism evidence="1 2">
    <name type="scientific">Candidatus Berkelbacteria bacterium CG10_big_fil_rev_8_21_14_0_10_43_14</name>
    <dbReference type="NCBI Taxonomy" id="1974515"/>
    <lineage>
        <taxon>Bacteria</taxon>
        <taxon>Candidatus Berkelbacteria</taxon>
    </lineage>
</organism>
<name>A0A2M6R8N0_9BACT</name>
<dbReference type="EMBL" id="PEZX01000032">
    <property type="protein sequence ID" value="PIS06866.1"/>
    <property type="molecule type" value="Genomic_DNA"/>
</dbReference>
<evidence type="ECO:0000313" key="1">
    <source>
        <dbReference type="EMBL" id="PIS06866.1"/>
    </source>
</evidence>
<comment type="caution">
    <text evidence="1">The sequence shown here is derived from an EMBL/GenBank/DDBJ whole genome shotgun (WGS) entry which is preliminary data.</text>
</comment>
<sequence length="148" mass="16871">MSNIILVRHGITIPGVEYADDPGIKPGQDDLILETTRAINAITRDGTRVLLVSPRKRAWETTQIMVRELGISLGVELLLADTSTDVDAIRKMLTQYYIFDHVICVTHRPTAELIWQTYVGRPEYEHLQLDPCKAIMVKTLIPKYEKRL</sequence>
<dbReference type="Proteomes" id="UP000231162">
    <property type="component" value="Unassembled WGS sequence"/>
</dbReference>
<protein>
    <recommendedName>
        <fullName evidence="3">Histidine phosphatase family protein</fullName>
    </recommendedName>
</protein>
<dbReference type="InterPro" id="IPR029033">
    <property type="entry name" value="His_PPase_superfam"/>
</dbReference>